<dbReference type="STRING" id="39966.A0A369JRT4"/>
<name>A0A369JRT4_HYPMA</name>
<reference evidence="1" key="1">
    <citation type="submission" date="2018-04" db="EMBL/GenBank/DDBJ databases">
        <title>Whole genome sequencing of Hypsizygus marmoreus.</title>
        <authorList>
            <person name="Choi I.-G."/>
            <person name="Min B."/>
            <person name="Kim J.-G."/>
            <person name="Kim S."/>
            <person name="Oh Y.-L."/>
            <person name="Kong W.-S."/>
            <person name="Park H."/>
            <person name="Jeong J."/>
            <person name="Song E.-S."/>
        </authorList>
    </citation>
    <scope>NUCLEOTIDE SEQUENCE [LARGE SCALE GENOMIC DNA]</scope>
    <source>
        <strain evidence="1">51987-8</strain>
    </source>
</reference>
<sequence>MPRINAPPESLPFPHARLIRVFPVTLKPLYKYFLAVPHKNKVGAERIIAHCADWEWNFMTTASMGRVLWAG</sequence>
<comment type="caution">
    <text evidence="1">The sequence shown here is derived from an EMBL/GenBank/DDBJ whole genome shotgun (WGS) entry which is preliminary data.</text>
</comment>
<evidence type="ECO:0000313" key="2">
    <source>
        <dbReference type="Proteomes" id="UP000076154"/>
    </source>
</evidence>
<dbReference type="EMBL" id="LUEZ02000043">
    <property type="protein sequence ID" value="RDB24528.1"/>
    <property type="molecule type" value="Genomic_DNA"/>
</dbReference>
<keyword evidence="2" id="KW-1185">Reference proteome</keyword>
<accession>A0A369JRT4</accession>
<gene>
    <name evidence="1" type="ORF">Hypma_008338</name>
</gene>
<dbReference type="InParanoid" id="A0A369JRT4"/>
<dbReference type="AlphaFoldDB" id="A0A369JRT4"/>
<dbReference type="Proteomes" id="UP000076154">
    <property type="component" value="Unassembled WGS sequence"/>
</dbReference>
<evidence type="ECO:0000313" key="1">
    <source>
        <dbReference type="EMBL" id="RDB24528.1"/>
    </source>
</evidence>
<proteinExistence type="predicted"/>
<dbReference type="OrthoDB" id="63935at2759"/>
<protein>
    <submittedName>
        <fullName evidence="1">Uncharacterized protein</fullName>
    </submittedName>
</protein>
<organism evidence="1 2">
    <name type="scientific">Hypsizygus marmoreus</name>
    <name type="common">White beech mushroom</name>
    <name type="synonym">Agaricus marmoreus</name>
    <dbReference type="NCBI Taxonomy" id="39966"/>
    <lineage>
        <taxon>Eukaryota</taxon>
        <taxon>Fungi</taxon>
        <taxon>Dikarya</taxon>
        <taxon>Basidiomycota</taxon>
        <taxon>Agaricomycotina</taxon>
        <taxon>Agaricomycetes</taxon>
        <taxon>Agaricomycetidae</taxon>
        <taxon>Agaricales</taxon>
        <taxon>Tricholomatineae</taxon>
        <taxon>Lyophyllaceae</taxon>
        <taxon>Hypsizygus</taxon>
    </lineage>
</organism>